<organism evidence="2 3">
    <name type="scientific">Dendrobium nobile</name>
    <name type="common">Orchid</name>
    <dbReference type="NCBI Taxonomy" id="94219"/>
    <lineage>
        <taxon>Eukaryota</taxon>
        <taxon>Viridiplantae</taxon>
        <taxon>Streptophyta</taxon>
        <taxon>Embryophyta</taxon>
        <taxon>Tracheophyta</taxon>
        <taxon>Spermatophyta</taxon>
        <taxon>Magnoliopsida</taxon>
        <taxon>Liliopsida</taxon>
        <taxon>Asparagales</taxon>
        <taxon>Orchidaceae</taxon>
        <taxon>Epidendroideae</taxon>
        <taxon>Malaxideae</taxon>
        <taxon>Dendrobiinae</taxon>
        <taxon>Dendrobium</taxon>
    </lineage>
</organism>
<dbReference type="EMBL" id="JAGYWB010000008">
    <property type="protein sequence ID" value="KAI0513445.1"/>
    <property type="molecule type" value="Genomic_DNA"/>
</dbReference>
<dbReference type="AlphaFoldDB" id="A0A8T3BK08"/>
<proteinExistence type="predicted"/>
<keyword evidence="3" id="KW-1185">Reference proteome</keyword>
<dbReference type="SMR" id="A0A8T3BK08"/>
<evidence type="ECO:0000313" key="2">
    <source>
        <dbReference type="EMBL" id="KAI0513445.1"/>
    </source>
</evidence>
<accession>A0A8T3BK08</accession>
<evidence type="ECO:0000313" key="3">
    <source>
        <dbReference type="Proteomes" id="UP000829196"/>
    </source>
</evidence>
<feature type="transmembrane region" description="Helical" evidence="1">
    <location>
        <begin position="47"/>
        <end position="70"/>
    </location>
</feature>
<keyword evidence="1" id="KW-1133">Transmembrane helix</keyword>
<protein>
    <submittedName>
        <fullName evidence="2">Uncharacterized protein</fullName>
    </submittedName>
</protein>
<dbReference type="Proteomes" id="UP000829196">
    <property type="component" value="Unassembled WGS sequence"/>
</dbReference>
<name>A0A8T3BK08_DENNO</name>
<gene>
    <name evidence="2" type="ORF">KFK09_009466</name>
</gene>
<reference evidence="2" key="1">
    <citation type="journal article" date="2022" name="Front. Genet.">
        <title>Chromosome-Scale Assembly of the Dendrobium nobile Genome Provides Insights Into the Molecular Mechanism of the Biosynthesis of the Medicinal Active Ingredient of Dendrobium.</title>
        <authorList>
            <person name="Xu Q."/>
            <person name="Niu S.-C."/>
            <person name="Li K.-L."/>
            <person name="Zheng P.-J."/>
            <person name="Zhang X.-J."/>
            <person name="Jia Y."/>
            <person name="Liu Y."/>
            <person name="Niu Y.-X."/>
            <person name="Yu L.-H."/>
            <person name="Chen D.-F."/>
            <person name="Zhang G.-Q."/>
        </authorList>
    </citation>
    <scope>NUCLEOTIDE SEQUENCE</scope>
    <source>
        <tissue evidence="2">Leaf</tissue>
    </source>
</reference>
<comment type="caution">
    <text evidence="2">The sequence shown here is derived from an EMBL/GenBank/DDBJ whole genome shotgun (WGS) entry which is preliminary data.</text>
</comment>
<keyword evidence="1" id="KW-0812">Transmembrane</keyword>
<evidence type="ECO:0000256" key="1">
    <source>
        <dbReference type="SAM" id="Phobius"/>
    </source>
</evidence>
<sequence>MPFRRRHSALAGGPFFFFGNVIPSPFPLLLLLLLPSFILHFSLLLHSFFLFSSLFHFLICCLNNCVALVISSLNELSNDHV</sequence>
<keyword evidence="1" id="KW-0472">Membrane</keyword>